<feature type="domain" description="Ig-like" evidence="16">
    <location>
        <begin position="135"/>
        <end position="228"/>
    </location>
</feature>
<sequence length="363" mass="40322">IPTRSTGENCSRTRGVKLARLTIWMSIYLIKSRLSSYLTPPERFRCHFQRRVSWIWEPSDGHRDNIAVYHPVYGQSFPNVAFKDRVVFLHNSLENPSIRISNLRMSDAGRYTCEYATYPTGNEQGTTTLIMLSKPKNSANGVTVQAGTKSVVVARCEAADAKPAATIEWLAPVGGNHSTSTTSGPDGTVTVRSEYRLVPTPADNGREVICRVNQKTQKQPWVYPIKLSVEYLPSVSIEGYDHNWYVGRSDATLVCLANANPEPTTITWTAASGPLPETVVVEGNKLTVRKVDDAVNTTFICEVKNRLGSSRNQITTVVIGESINTVTAHTHKQAHTPCICVDVCTNEMEIHVYLPVNMMNTHW</sequence>
<keyword evidence="7" id="KW-0677">Repeat</keyword>
<evidence type="ECO:0000256" key="4">
    <source>
        <dbReference type="ARBA" id="ARBA00022475"/>
    </source>
</evidence>
<evidence type="ECO:0000256" key="1">
    <source>
        <dbReference type="ARBA" id="ARBA00004162"/>
    </source>
</evidence>
<name>A0A3Q4HM34_NEOBR</name>
<keyword evidence="9" id="KW-0965">Cell junction</keyword>
<organism evidence="17 18">
    <name type="scientific">Neolamprologus brichardi</name>
    <name type="common">Fairy cichlid</name>
    <name type="synonym">Lamprologus brichardi</name>
    <dbReference type="NCBI Taxonomy" id="32507"/>
    <lineage>
        <taxon>Eukaryota</taxon>
        <taxon>Metazoa</taxon>
        <taxon>Chordata</taxon>
        <taxon>Craniata</taxon>
        <taxon>Vertebrata</taxon>
        <taxon>Euteleostomi</taxon>
        <taxon>Actinopterygii</taxon>
        <taxon>Neopterygii</taxon>
        <taxon>Teleostei</taxon>
        <taxon>Neoteleostei</taxon>
        <taxon>Acanthomorphata</taxon>
        <taxon>Ovalentaria</taxon>
        <taxon>Cichlomorphae</taxon>
        <taxon>Cichliformes</taxon>
        <taxon>Cichlidae</taxon>
        <taxon>African cichlids</taxon>
        <taxon>Pseudocrenilabrinae</taxon>
        <taxon>Lamprologini</taxon>
        <taxon>Neolamprologus</taxon>
    </lineage>
</organism>
<keyword evidence="5" id="KW-0812">Transmembrane</keyword>
<dbReference type="InterPro" id="IPR003599">
    <property type="entry name" value="Ig_sub"/>
</dbReference>
<dbReference type="GO" id="GO:0005886">
    <property type="term" value="C:plasma membrane"/>
    <property type="evidence" value="ECO:0007669"/>
    <property type="project" value="UniProtKB-SubCell"/>
</dbReference>
<keyword evidence="8" id="KW-0130">Cell adhesion</keyword>
<dbReference type="InterPro" id="IPR013783">
    <property type="entry name" value="Ig-like_fold"/>
</dbReference>
<dbReference type="InterPro" id="IPR036179">
    <property type="entry name" value="Ig-like_dom_sf"/>
</dbReference>
<dbReference type="InterPro" id="IPR013162">
    <property type="entry name" value="CD80_C2-set"/>
</dbReference>
<dbReference type="AlphaFoldDB" id="A0A3Q4HM34"/>
<dbReference type="Bgee" id="ENSNBRG00000018730">
    <property type="expression patterns" value="Expressed in zone of skin and 4 other cell types or tissues"/>
</dbReference>
<keyword evidence="13" id="KW-0325">Glycoprotein</keyword>
<dbReference type="Pfam" id="PF07686">
    <property type="entry name" value="V-set"/>
    <property type="match status" value="1"/>
</dbReference>
<evidence type="ECO:0000313" key="17">
    <source>
        <dbReference type="Ensembl" id="ENSNBRP00000024555.1"/>
    </source>
</evidence>
<evidence type="ECO:0000256" key="3">
    <source>
        <dbReference type="ARBA" id="ARBA00007810"/>
    </source>
</evidence>
<accession>A0A3Q4HM34</accession>
<reference evidence="17" key="1">
    <citation type="submission" date="2025-08" db="UniProtKB">
        <authorList>
            <consortium name="Ensembl"/>
        </authorList>
    </citation>
    <scope>IDENTIFICATION</scope>
</reference>
<dbReference type="PANTHER" id="PTHR47387">
    <property type="entry name" value="NECTIN-2"/>
    <property type="match status" value="1"/>
</dbReference>
<dbReference type="SMART" id="SM00409">
    <property type="entry name" value="IG"/>
    <property type="match status" value="2"/>
</dbReference>
<dbReference type="InterPro" id="IPR052659">
    <property type="entry name" value="Nectin/PVR"/>
</dbReference>
<evidence type="ECO:0000256" key="7">
    <source>
        <dbReference type="ARBA" id="ARBA00022737"/>
    </source>
</evidence>
<dbReference type="GO" id="GO:0007155">
    <property type="term" value="P:cell adhesion"/>
    <property type="evidence" value="ECO:0007669"/>
    <property type="project" value="UniProtKB-KW"/>
</dbReference>
<dbReference type="SUPFAM" id="SSF48726">
    <property type="entry name" value="Immunoglobulin"/>
    <property type="match status" value="3"/>
</dbReference>
<dbReference type="Pfam" id="PF08205">
    <property type="entry name" value="C2-set_2"/>
    <property type="match status" value="1"/>
</dbReference>
<comment type="subcellular location">
    <subcellularLocation>
        <location evidence="2">Cell junction</location>
        <location evidence="2">Adherens junction</location>
    </subcellularLocation>
    <subcellularLocation>
        <location evidence="1">Cell membrane</location>
        <topology evidence="1">Single-pass membrane protein</topology>
    </subcellularLocation>
</comment>
<dbReference type="FunFam" id="2.60.40.10:FF:000298">
    <property type="entry name" value="Nectin cell adhesion molecule 3"/>
    <property type="match status" value="1"/>
</dbReference>
<dbReference type="PROSITE" id="PS50835">
    <property type="entry name" value="IG_LIKE"/>
    <property type="match status" value="2"/>
</dbReference>
<proteinExistence type="inferred from homology"/>
<evidence type="ECO:0000256" key="8">
    <source>
        <dbReference type="ARBA" id="ARBA00022889"/>
    </source>
</evidence>
<keyword evidence="12" id="KW-1015">Disulfide bond</keyword>
<evidence type="ECO:0000256" key="2">
    <source>
        <dbReference type="ARBA" id="ARBA00004536"/>
    </source>
</evidence>
<keyword evidence="10" id="KW-1133">Transmembrane helix</keyword>
<keyword evidence="6" id="KW-0732">Signal</keyword>
<dbReference type="Ensembl" id="ENSNBRT00000025201.1">
    <property type="protein sequence ID" value="ENSNBRP00000024555.1"/>
    <property type="gene ID" value="ENSNBRG00000018730.1"/>
</dbReference>
<dbReference type="PANTHER" id="PTHR47387:SF1">
    <property type="entry name" value="NECTIN-2"/>
    <property type="match status" value="1"/>
</dbReference>
<comment type="similarity">
    <text evidence="3">Belongs to the nectin family.</text>
</comment>
<keyword evidence="14" id="KW-0393">Immunoglobulin domain</keyword>
<keyword evidence="18" id="KW-1185">Reference proteome</keyword>
<evidence type="ECO:0000256" key="13">
    <source>
        <dbReference type="ARBA" id="ARBA00023180"/>
    </source>
</evidence>
<evidence type="ECO:0000256" key="10">
    <source>
        <dbReference type="ARBA" id="ARBA00022989"/>
    </source>
</evidence>
<keyword evidence="11" id="KW-0472">Membrane</keyword>
<reference evidence="17" key="2">
    <citation type="submission" date="2025-09" db="UniProtKB">
        <authorList>
            <consortium name="Ensembl"/>
        </authorList>
    </citation>
    <scope>IDENTIFICATION</scope>
</reference>
<dbReference type="GO" id="GO:0005912">
    <property type="term" value="C:adherens junction"/>
    <property type="evidence" value="ECO:0007669"/>
    <property type="project" value="UniProtKB-SubCell"/>
</dbReference>
<evidence type="ECO:0000256" key="9">
    <source>
        <dbReference type="ARBA" id="ARBA00022949"/>
    </source>
</evidence>
<dbReference type="STRING" id="32507.ENSNBRP00000024555"/>
<dbReference type="InterPro" id="IPR007110">
    <property type="entry name" value="Ig-like_dom"/>
</dbReference>
<evidence type="ECO:0000256" key="14">
    <source>
        <dbReference type="ARBA" id="ARBA00023319"/>
    </source>
</evidence>
<dbReference type="InterPro" id="IPR013106">
    <property type="entry name" value="Ig_V-set"/>
</dbReference>
<evidence type="ECO:0000259" key="16">
    <source>
        <dbReference type="PROSITE" id="PS50835"/>
    </source>
</evidence>
<dbReference type="GeneTree" id="ENSGT00940000165364"/>
<keyword evidence="4" id="KW-1003">Cell membrane</keyword>
<feature type="domain" description="Ig-like" evidence="16">
    <location>
        <begin position="233"/>
        <end position="315"/>
    </location>
</feature>
<evidence type="ECO:0000256" key="11">
    <source>
        <dbReference type="ARBA" id="ARBA00023136"/>
    </source>
</evidence>
<evidence type="ECO:0000256" key="12">
    <source>
        <dbReference type="ARBA" id="ARBA00023157"/>
    </source>
</evidence>
<dbReference type="Proteomes" id="UP000261580">
    <property type="component" value="Unassembled WGS sequence"/>
</dbReference>
<protein>
    <recommendedName>
        <fullName evidence="15">Nectin cell adhesion molecule 3</fullName>
    </recommendedName>
</protein>
<dbReference type="Gene3D" id="2.60.40.10">
    <property type="entry name" value="Immunoglobulins"/>
    <property type="match status" value="3"/>
</dbReference>
<evidence type="ECO:0000256" key="5">
    <source>
        <dbReference type="ARBA" id="ARBA00022692"/>
    </source>
</evidence>
<evidence type="ECO:0000256" key="6">
    <source>
        <dbReference type="ARBA" id="ARBA00022729"/>
    </source>
</evidence>
<evidence type="ECO:0000256" key="15">
    <source>
        <dbReference type="ARBA" id="ARBA00082570"/>
    </source>
</evidence>
<evidence type="ECO:0000313" key="18">
    <source>
        <dbReference type="Proteomes" id="UP000261580"/>
    </source>
</evidence>